<dbReference type="InterPro" id="IPR044635">
    <property type="entry name" value="UBP14-like"/>
</dbReference>
<dbReference type="Pfam" id="PF00443">
    <property type="entry name" value="UCH"/>
    <property type="match status" value="1"/>
</dbReference>
<accession>A0A9W9H5V2</accession>
<dbReference type="GO" id="GO:0070628">
    <property type="term" value="F:proteasome binding"/>
    <property type="evidence" value="ECO:0007669"/>
    <property type="project" value="TreeGrafter"/>
</dbReference>
<dbReference type="InterPro" id="IPR028889">
    <property type="entry name" value="USP"/>
</dbReference>
<dbReference type="GO" id="GO:0061136">
    <property type="term" value="P:regulation of proteasomal protein catabolic process"/>
    <property type="evidence" value="ECO:0007669"/>
    <property type="project" value="TreeGrafter"/>
</dbReference>
<keyword evidence="11" id="KW-1185">Reference proteome</keyword>
<evidence type="ECO:0000256" key="3">
    <source>
        <dbReference type="ARBA" id="ARBA00022670"/>
    </source>
</evidence>
<dbReference type="EC" id="3.4.19.12" evidence="2"/>
<feature type="compositionally biased region" description="Polar residues" evidence="8">
    <location>
        <begin position="1307"/>
        <end position="1317"/>
    </location>
</feature>
<dbReference type="PANTHER" id="PTHR43982:SF6">
    <property type="entry name" value="UBIQUITIN CARBOXYL-TERMINAL HYDROLASE 2-RELATED"/>
    <property type="match status" value="1"/>
</dbReference>
<sequence>MAGKKPTLAYQSRKTCSWQCTYSLSFNNIGKTAPRLLLDIKLYDPAHDPDTARNLLSQTPPIYPRGYSGPLSFISPKACHHEYVLKEDQSFMAETEHRRRPGTSSKVSAMCAKCRCHLQVVVNYAHNLGSFNQNAKGHLHHLVYTSGRQKNGFSPPEINQRGQVAETYHYQCSYISCPAMVSLRIQSPILGPDFVRLMTDQELLRKRAREAIEAYPESMEGMGDPQPVNVLDNLRLYITNALRNPQRSKPISSVNKRFMHSFGVEGAACKDLLESLDFVYNSETGAWHPPKPVATSERPYQDTLCIYLDDVLHELLSLIYLRPASERRGMQIPATPPSAVTMLFRALEAQDSQRIWFPLLSVSVLPSGNEIPKSNSHLFSCYEDLGVVEDMSSSTIIEAYKRQMTVDPGNFPVWLSALKDIGCLRGGEDKELIDAAVNEAYADGKYCLEDIDAAYQYFGLRVDDPNLTDDSIIGKFYAFVNSTNNDVEARRQLWRIGDSSASEAIKSAAEDRVSTVEQANFFLGVEDQTPDDFVMTMYTAKVNDNPLVKELAKRAVALIAESRKSAALTHFVETGEALAGEMDIGDAYRLLQIPDRTADDGAIMAAYTICVDENPGDAERYNQALAIIAKELDSSSLRDMTGLSSGPDRNINDWPVGLQNIGNTCYLNSLLQFYFSIRPFREMVLDLERFQVDLDDEEGLANKQVGSRKVTKNEVERSQRFLKELRNLFRSMITSSQTSVTPGQELARLTLISPGNEAAIRRRSTITATSPNLLGQINGAPVLGPLGPPHSLPVGQMEELSSDQADAAPIPVLTTNDTSSEATLVQDDNTADPLGLFVDDKENNPPDLDQLSDQAEAGSDVEMDTNSENGASVNLPPPVPPRNLPQLDREKQLREEVEIGAQQDVTEVINNVLFQSQCAIKPRGIGSDGEQIDQIKDLFYGQTRSYISTAKGVRSKDERWCDIKVDVAHGPRNIYEAIDGAFDVQDISVDNSVAEQYASISQLPPVLHIQVQRVQFDPIKKVSFKSTNHLELLETIYMDRYMDTKNPDIVNRRAQIWEWKASLKLLEARREELLRPEVWNLNDEHFCLYVANVWQGAASVDIATLFRKVRTVLLDVDAIGKDAESASQSTPESIADSLDCDIGTEFTDELEGLARKVDDDLQALDQEIKDTKAMISSHFADFRTLAYRLYAVFVHHGSVSFGHYYIYIFDFDKQVWRKYNDEYVTEVQDVDEIFKPGSTNNPPTPYFLVYVNDDMKSRLASPLCREVNETMADQFSDLLPLDMTEVNETMTEPFPDLSPPMEDVRPTSPTTEANLTPPSYEEAASLNGTSGTGTLGSADLENNTWPGPRPATDSQ</sequence>
<keyword evidence="7" id="KW-0175">Coiled coil</keyword>
<dbReference type="OrthoDB" id="2420415at2759"/>
<dbReference type="EMBL" id="JAPQKL010000003">
    <property type="protein sequence ID" value="KAJ5138514.1"/>
    <property type="molecule type" value="Genomic_DNA"/>
</dbReference>
<dbReference type="Pfam" id="PF13446">
    <property type="entry name" value="RPT"/>
    <property type="match status" value="4"/>
</dbReference>
<evidence type="ECO:0000256" key="7">
    <source>
        <dbReference type="SAM" id="Coils"/>
    </source>
</evidence>
<comment type="catalytic activity">
    <reaction evidence="1">
        <text>Thiol-dependent hydrolysis of ester, thioester, amide, peptide and isopeptide bonds formed by the C-terminal Gly of ubiquitin (a 76-residue protein attached to proteins as an intracellular targeting signal).</text>
        <dbReference type="EC" id="3.4.19.12"/>
    </reaction>
</comment>
<reference evidence="10" key="2">
    <citation type="journal article" date="2023" name="IMA Fungus">
        <title>Comparative genomic study of the Penicillium genus elucidates a diverse pangenome and 15 lateral gene transfer events.</title>
        <authorList>
            <person name="Petersen C."/>
            <person name="Sorensen T."/>
            <person name="Nielsen M.R."/>
            <person name="Sondergaard T.E."/>
            <person name="Sorensen J.L."/>
            <person name="Fitzpatrick D.A."/>
            <person name="Frisvad J.C."/>
            <person name="Nielsen K.L."/>
        </authorList>
    </citation>
    <scope>NUCLEOTIDE SEQUENCE</scope>
    <source>
        <strain evidence="10">IBT 22155</strain>
    </source>
</reference>
<dbReference type="InterPro" id="IPR025305">
    <property type="entry name" value="UCH_repeat_domain"/>
</dbReference>
<dbReference type="CDD" id="cd02666">
    <property type="entry name" value="Peptidase_C19J"/>
    <property type="match status" value="1"/>
</dbReference>
<organism evidence="10 11">
    <name type="scientific">Penicillium bovifimosum</name>
    <dbReference type="NCBI Taxonomy" id="126998"/>
    <lineage>
        <taxon>Eukaryota</taxon>
        <taxon>Fungi</taxon>
        <taxon>Dikarya</taxon>
        <taxon>Ascomycota</taxon>
        <taxon>Pezizomycotina</taxon>
        <taxon>Eurotiomycetes</taxon>
        <taxon>Eurotiomycetidae</taxon>
        <taxon>Eurotiales</taxon>
        <taxon>Aspergillaceae</taxon>
        <taxon>Penicillium</taxon>
    </lineage>
</organism>
<evidence type="ECO:0000256" key="1">
    <source>
        <dbReference type="ARBA" id="ARBA00000707"/>
    </source>
</evidence>
<evidence type="ECO:0000256" key="8">
    <source>
        <dbReference type="SAM" id="MobiDB-lite"/>
    </source>
</evidence>
<evidence type="ECO:0000256" key="4">
    <source>
        <dbReference type="ARBA" id="ARBA00022786"/>
    </source>
</evidence>
<dbReference type="PANTHER" id="PTHR43982">
    <property type="entry name" value="UBIQUITIN CARBOXYL-TERMINAL HYDROLASE"/>
    <property type="match status" value="1"/>
</dbReference>
<dbReference type="GO" id="GO:0016579">
    <property type="term" value="P:protein deubiquitination"/>
    <property type="evidence" value="ECO:0007669"/>
    <property type="project" value="InterPro"/>
</dbReference>
<proteinExistence type="predicted"/>
<protein>
    <recommendedName>
        <fullName evidence="2">ubiquitinyl hydrolase 1</fullName>
        <ecNumber evidence="2">3.4.19.12</ecNumber>
    </recommendedName>
</protein>
<dbReference type="SUPFAM" id="SSF54001">
    <property type="entry name" value="Cysteine proteinases"/>
    <property type="match status" value="1"/>
</dbReference>
<evidence type="ECO:0000256" key="5">
    <source>
        <dbReference type="ARBA" id="ARBA00022801"/>
    </source>
</evidence>
<keyword evidence="3" id="KW-0645">Protease</keyword>
<dbReference type="InterPro" id="IPR018200">
    <property type="entry name" value="USP_CS"/>
</dbReference>
<feature type="region of interest" description="Disordered" evidence="8">
    <location>
        <begin position="1290"/>
        <end position="1355"/>
    </location>
</feature>
<reference evidence="10" key="1">
    <citation type="submission" date="2022-11" db="EMBL/GenBank/DDBJ databases">
        <authorList>
            <person name="Petersen C."/>
        </authorList>
    </citation>
    <scope>NUCLEOTIDE SEQUENCE</scope>
    <source>
        <strain evidence="10">IBT 22155</strain>
    </source>
</reference>
<gene>
    <name evidence="10" type="ORF">N7515_003362</name>
</gene>
<keyword evidence="6" id="KW-0788">Thiol protease</keyword>
<feature type="coiled-coil region" evidence="7">
    <location>
        <begin position="1147"/>
        <end position="1174"/>
    </location>
</feature>
<dbReference type="InterPro" id="IPR001394">
    <property type="entry name" value="Peptidase_C19_UCH"/>
</dbReference>
<comment type="caution">
    <text evidence="10">The sequence shown here is derived from an EMBL/GenBank/DDBJ whole genome shotgun (WGS) entry which is preliminary data.</text>
</comment>
<dbReference type="Gene3D" id="3.90.70.10">
    <property type="entry name" value="Cysteine proteinases"/>
    <property type="match status" value="2"/>
</dbReference>
<dbReference type="Proteomes" id="UP001149079">
    <property type="component" value="Unassembled WGS sequence"/>
</dbReference>
<dbReference type="PROSITE" id="PS00972">
    <property type="entry name" value="USP_1"/>
    <property type="match status" value="1"/>
</dbReference>
<dbReference type="PROSITE" id="PS00973">
    <property type="entry name" value="USP_2"/>
    <property type="match status" value="1"/>
</dbReference>
<evidence type="ECO:0000256" key="2">
    <source>
        <dbReference type="ARBA" id="ARBA00012759"/>
    </source>
</evidence>
<evidence type="ECO:0000256" key="6">
    <source>
        <dbReference type="ARBA" id="ARBA00022807"/>
    </source>
</evidence>
<dbReference type="RefSeq" id="XP_056523163.1">
    <property type="nucleotide sequence ID" value="XM_056664106.1"/>
</dbReference>
<feature type="domain" description="USP" evidence="9">
    <location>
        <begin position="656"/>
        <end position="1253"/>
    </location>
</feature>
<keyword evidence="5" id="KW-0378">Hydrolase</keyword>
<dbReference type="InterPro" id="IPR038765">
    <property type="entry name" value="Papain-like_cys_pep_sf"/>
</dbReference>
<dbReference type="GO" id="GO:0043161">
    <property type="term" value="P:proteasome-mediated ubiquitin-dependent protein catabolic process"/>
    <property type="evidence" value="ECO:0007669"/>
    <property type="project" value="InterPro"/>
</dbReference>
<dbReference type="PROSITE" id="PS50235">
    <property type="entry name" value="USP_3"/>
    <property type="match status" value="1"/>
</dbReference>
<feature type="compositionally biased region" description="Polar residues" evidence="8">
    <location>
        <begin position="815"/>
        <end position="828"/>
    </location>
</feature>
<evidence type="ECO:0000259" key="9">
    <source>
        <dbReference type="PROSITE" id="PS50235"/>
    </source>
</evidence>
<feature type="region of interest" description="Disordered" evidence="8">
    <location>
        <begin position="815"/>
        <end position="885"/>
    </location>
</feature>
<evidence type="ECO:0000313" key="10">
    <source>
        <dbReference type="EMBL" id="KAJ5138514.1"/>
    </source>
</evidence>
<dbReference type="GeneID" id="81403276"/>
<keyword evidence="4" id="KW-0833">Ubl conjugation pathway</keyword>
<dbReference type="FunFam" id="3.90.70.10:FF:000122">
    <property type="entry name" value="Ubiquitin carboxyl-terminal hydrolase 2"/>
    <property type="match status" value="1"/>
</dbReference>
<dbReference type="GO" id="GO:0004843">
    <property type="term" value="F:cysteine-type deubiquitinase activity"/>
    <property type="evidence" value="ECO:0007669"/>
    <property type="project" value="UniProtKB-EC"/>
</dbReference>
<evidence type="ECO:0000313" key="11">
    <source>
        <dbReference type="Proteomes" id="UP001149079"/>
    </source>
</evidence>
<name>A0A9W9H5V2_9EURO</name>